<feature type="region of interest" description="Disordered" evidence="1">
    <location>
        <begin position="262"/>
        <end position="287"/>
    </location>
</feature>
<name>W0AHY9_9SPHN</name>
<evidence type="ECO:0000313" key="5">
    <source>
        <dbReference type="Proteomes" id="UP000018851"/>
    </source>
</evidence>
<proteinExistence type="predicted"/>
<dbReference type="PATRIC" id="fig|1123269.5.peg.5802"/>
<evidence type="ECO:0000256" key="2">
    <source>
        <dbReference type="SAM" id="SignalP"/>
    </source>
</evidence>
<dbReference type="RefSeq" id="WP_025295558.1">
    <property type="nucleotide sequence ID" value="NZ_CP006644.1"/>
</dbReference>
<feature type="chain" id="PRO_5004785605" description="Autotransporter domain-containing protein" evidence="2">
    <location>
        <begin position="23"/>
        <end position="1053"/>
    </location>
</feature>
<gene>
    <name evidence="4" type="ORF">NX02_29605</name>
</gene>
<dbReference type="InterPro" id="IPR036709">
    <property type="entry name" value="Autotransporte_beta_dom_sf"/>
</dbReference>
<evidence type="ECO:0000256" key="1">
    <source>
        <dbReference type="SAM" id="MobiDB-lite"/>
    </source>
</evidence>
<dbReference type="SUPFAM" id="SSF103515">
    <property type="entry name" value="Autotransporter"/>
    <property type="match status" value="1"/>
</dbReference>
<evidence type="ECO:0000313" key="4">
    <source>
        <dbReference type="EMBL" id="AHE57484.1"/>
    </source>
</evidence>
<dbReference type="PROSITE" id="PS51208">
    <property type="entry name" value="AUTOTRANSPORTER"/>
    <property type="match status" value="1"/>
</dbReference>
<feature type="domain" description="Autotransporter" evidence="3">
    <location>
        <begin position="770"/>
        <end position="1053"/>
    </location>
</feature>
<dbReference type="STRING" id="1123269.NX02_29605"/>
<dbReference type="KEGG" id="ssan:NX02_29605"/>
<dbReference type="AlphaFoldDB" id="W0AHY9"/>
<dbReference type="Proteomes" id="UP000018851">
    <property type="component" value="Chromosome"/>
</dbReference>
<feature type="signal peptide" evidence="2">
    <location>
        <begin position="1"/>
        <end position="22"/>
    </location>
</feature>
<sequence length="1053" mass="104333">MRKLLAGTCLLPLTTLPGMAFAQTTISTTRTTPVLTSTAGDVTIGEDGAIELDSGIAVTVDSDNSVSSAGDITITDADGATGILADDGISGTITSSGTITLDESYEAEDSDDDDDLDGPFAEGISRYGIRTSGAFTGTIDNSGTITVQGDDSAGIHLGGTLDGSLTSSGTISVVGDHGYGVRTGDVTGSVTLEGAISVTGEGSIGYAAEGDIGGALVIQGSVYATGYRYTSSPADTSVLEADDLLQGGPAVWVQGNVGGGILLAAPPGDDDEDEDDEDGDGVTDSEEGTAAVTAYGGQPAMLVGSTQAISIGAIAGDAAGAGLAIDGSVIGYGIYEGIDGTGVRIGGEGGTVSIAGGIRVGGSVAAYSLSDATGLAIADGATVPLLTNSGTIAAAGGYEDGELSRALLITAGGSLPSLVNSGAIGATTYTDGTAYAIQDLSGTLTTISNSGTITASSGSAGNSIAIDVSANASGVTLAQFQSDVEDSAAPGIVGDIRFGSGSDVLTVSAGTVSGDIGFGAGDNVAALSGTSKTSGTIGFGAGNDRLTLADSATFAGDVDFGGGADAMTLSGSASFAGAVTNSAGLTLNVDGGSFLPTNTGTLALSALTVGSGGTIGVTIGSDGSSTGYAVAGAASFATGSTLDVSLSSVLGSEGSFTVVTAAALTGTPTATLPYLFDSSLTADAGSLTLTIARKAASALGLNRWEGAAYDAILSVVDSDADMASVLLDKTDQAGVRSVFRQMLPDHAGGTFETVTAGSRAAMRFLEDQGGPKDDRGFRLLFQQVGWSGSKDAGQTAAYDILGWGMVGGAEIDTGIGTVGGTLAYLIGRNSDGGTSNEVLANQFETSLFWRLRRGGLSTYARASAGWISFDGRRFFNDDIDGSAVERTAKANWSGTLLSGAAGASYTLQAGRLSLRPIGAIDYYRLSEDARTETGGGTAFDLSVAARKSDELAATTSLAIGYDLKKPDADGGYFRIEAEGGLRTILGGAIDSTVASFSSGASFTLDPEQRADGWLARLRLSGGDSRFGISGEASAEERQGSVGVGVRAVLKSAF</sequence>
<feature type="compositionally biased region" description="Acidic residues" evidence="1">
    <location>
        <begin position="268"/>
        <end position="287"/>
    </location>
</feature>
<dbReference type="HOGENOM" id="CLU_010547_0_0_5"/>
<accession>W0AHY9</accession>
<dbReference type="OrthoDB" id="7613961at2"/>
<dbReference type="Gene3D" id="2.40.128.130">
    <property type="entry name" value="Autotransporter beta-domain"/>
    <property type="match status" value="1"/>
</dbReference>
<reference evidence="4 5" key="1">
    <citation type="submission" date="2013-07" db="EMBL/GenBank/DDBJ databases">
        <title>Completed genome of Sphingomonas sanxanigenens NX02.</title>
        <authorList>
            <person name="Ma T."/>
            <person name="Huang H."/>
            <person name="Wu M."/>
            <person name="Li X."/>
            <person name="Li G."/>
        </authorList>
    </citation>
    <scope>NUCLEOTIDE SEQUENCE [LARGE SCALE GENOMIC DNA]</scope>
    <source>
        <strain evidence="4 5">NX02</strain>
    </source>
</reference>
<keyword evidence="2" id="KW-0732">Signal</keyword>
<protein>
    <recommendedName>
        <fullName evidence="3">Autotransporter domain-containing protein</fullName>
    </recommendedName>
</protein>
<keyword evidence="5" id="KW-1185">Reference proteome</keyword>
<organism evidence="4 5">
    <name type="scientific">Sphingomonas sanxanigenens DSM 19645 = NX02</name>
    <dbReference type="NCBI Taxonomy" id="1123269"/>
    <lineage>
        <taxon>Bacteria</taxon>
        <taxon>Pseudomonadati</taxon>
        <taxon>Pseudomonadota</taxon>
        <taxon>Alphaproteobacteria</taxon>
        <taxon>Sphingomonadales</taxon>
        <taxon>Sphingomonadaceae</taxon>
        <taxon>Sphingomonas</taxon>
    </lineage>
</organism>
<evidence type="ECO:0000259" key="3">
    <source>
        <dbReference type="PROSITE" id="PS51208"/>
    </source>
</evidence>
<dbReference type="InterPro" id="IPR005546">
    <property type="entry name" value="Autotransporte_beta"/>
</dbReference>
<dbReference type="EMBL" id="CP006644">
    <property type="protein sequence ID" value="AHE57484.1"/>
    <property type="molecule type" value="Genomic_DNA"/>
</dbReference>
<dbReference type="SMART" id="SM00869">
    <property type="entry name" value="Autotransporter"/>
    <property type="match status" value="1"/>
</dbReference>
<dbReference type="eggNOG" id="COG4625">
    <property type="taxonomic scope" value="Bacteria"/>
</dbReference>